<dbReference type="PROSITE" id="PS00201">
    <property type="entry name" value="FLAVODOXIN"/>
    <property type="match status" value="1"/>
</dbReference>
<dbReference type="PANTHER" id="PTHR38030:SF2">
    <property type="entry name" value="PROTOPORPHYRINOGEN IX DEHYDROGENASE [QUINONE]"/>
    <property type="match status" value="1"/>
</dbReference>
<dbReference type="InterPro" id="IPR052200">
    <property type="entry name" value="Protoporphyrinogen_IX_DH"/>
</dbReference>
<dbReference type="InterPro" id="IPR026816">
    <property type="entry name" value="Flavodoxin_dom"/>
</dbReference>
<keyword evidence="3" id="KW-1185">Reference proteome</keyword>
<accession>A0A401FIN3</accession>
<feature type="domain" description="Flavodoxin" evidence="1">
    <location>
        <begin position="6"/>
        <end position="136"/>
    </location>
</feature>
<dbReference type="AlphaFoldDB" id="A0A401FIN3"/>
<dbReference type="GO" id="GO:0070819">
    <property type="term" value="F:menaquinone-dependent protoporphyrinogen oxidase activity"/>
    <property type="evidence" value="ECO:0007669"/>
    <property type="project" value="TreeGrafter"/>
</dbReference>
<protein>
    <recommendedName>
        <fullName evidence="1">Flavodoxin domain-containing protein</fullName>
    </recommendedName>
</protein>
<evidence type="ECO:0000313" key="2">
    <source>
        <dbReference type="EMBL" id="GAY72240.1"/>
    </source>
</evidence>
<organism evidence="2 3">
    <name type="scientific">Lentilactobacillus kosonis</name>
    <dbReference type="NCBI Taxonomy" id="2810561"/>
    <lineage>
        <taxon>Bacteria</taxon>
        <taxon>Bacillati</taxon>
        <taxon>Bacillota</taxon>
        <taxon>Bacilli</taxon>
        <taxon>Lactobacillales</taxon>
        <taxon>Lactobacillaceae</taxon>
        <taxon>Lentilactobacillus</taxon>
    </lineage>
</organism>
<dbReference type="RefSeq" id="WP_160114425.1">
    <property type="nucleotide sequence ID" value="NZ_BEXA01000001.1"/>
</dbReference>
<proteinExistence type="predicted"/>
<dbReference type="InterPro" id="IPR029039">
    <property type="entry name" value="Flavoprotein-like_sf"/>
</dbReference>
<dbReference type="GO" id="GO:0006783">
    <property type="term" value="P:heme biosynthetic process"/>
    <property type="evidence" value="ECO:0007669"/>
    <property type="project" value="TreeGrafter"/>
</dbReference>
<evidence type="ECO:0000259" key="1">
    <source>
        <dbReference type="Pfam" id="PF12724"/>
    </source>
</evidence>
<dbReference type="GO" id="GO:0010181">
    <property type="term" value="F:FMN binding"/>
    <property type="evidence" value="ECO:0007669"/>
    <property type="project" value="InterPro"/>
</dbReference>
<reference evidence="2 3" key="1">
    <citation type="submission" date="2017-11" db="EMBL/GenBank/DDBJ databases">
        <title>Draft Genome Sequence of Lactobacillus curieae NBRC 111893 isolated from Koso, a Japanese sugar-Vegetable Fermented Beverage.</title>
        <authorList>
            <person name="Chiou T.Y."/>
            <person name="Oshima K."/>
            <person name="Suda W."/>
            <person name="Hattori M."/>
            <person name="Takahashi T."/>
        </authorList>
    </citation>
    <scope>NUCLEOTIDE SEQUENCE [LARGE SCALE GENOMIC DNA]</scope>
    <source>
        <strain evidence="2 3">NBRC111893</strain>
    </source>
</reference>
<sequence length="173" mass="19230">MNKIAVIYKSTYGHTKQYAEWIAAKLRADLIEQKTAKAATLNQYETIIYGGSIYASMINGIDLVAKNPCKRLVVFTVGLTDSTTMDDSPIIDRAFANSPSRPQAVFHFRGGLKADELGFIHRNLLKILRKSVAKKSTSELNAVEKVIKDISGNNIDYTDQESIEPLVKYVTSN</sequence>
<dbReference type="SUPFAM" id="SSF52218">
    <property type="entry name" value="Flavoproteins"/>
    <property type="match status" value="1"/>
</dbReference>
<dbReference type="GO" id="GO:0009055">
    <property type="term" value="F:electron transfer activity"/>
    <property type="evidence" value="ECO:0007669"/>
    <property type="project" value="InterPro"/>
</dbReference>
<dbReference type="OrthoDB" id="2146857at2"/>
<dbReference type="Proteomes" id="UP000286974">
    <property type="component" value="Unassembled WGS sequence"/>
</dbReference>
<dbReference type="PANTHER" id="PTHR38030">
    <property type="entry name" value="PROTOPORPHYRINOGEN IX DEHYDROGENASE [MENAQUINONE]"/>
    <property type="match status" value="1"/>
</dbReference>
<comment type="caution">
    <text evidence="2">The sequence shown here is derived from an EMBL/GenBank/DDBJ whole genome shotgun (WGS) entry which is preliminary data.</text>
</comment>
<name>A0A401FIN3_9LACO</name>
<dbReference type="InterPro" id="IPR001226">
    <property type="entry name" value="Flavodoxin_CS"/>
</dbReference>
<gene>
    <name evidence="2" type="ORF">NBRC111893_386</name>
</gene>
<dbReference type="Gene3D" id="3.40.50.360">
    <property type="match status" value="1"/>
</dbReference>
<dbReference type="EMBL" id="BEXA01000001">
    <property type="protein sequence ID" value="GAY72240.1"/>
    <property type="molecule type" value="Genomic_DNA"/>
</dbReference>
<dbReference type="Pfam" id="PF12724">
    <property type="entry name" value="Flavodoxin_5"/>
    <property type="match status" value="1"/>
</dbReference>
<evidence type="ECO:0000313" key="3">
    <source>
        <dbReference type="Proteomes" id="UP000286974"/>
    </source>
</evidence>